<feature type="chain" id="PRO_5011624979" description="Haemolysin activator HlyB C-terminal domain-containing protein" evidence="1">
    <location>
        <begin position="19"/>
        <end position="423"/>
    </location>
</feature>
<dbReference type="GO" id="GO:0046819">
    <property type="term" value="P:protein secretion by the type V secretion system"/>
    <property type="evidence" value="ECO:0007669"/>
    <property type="project" value="TreeGrafter"/>
</dbReference>
<feature type="domain" description="Haemolysin activator HlyB C-terminal" evidence="2">
    <location>
        <begin position="89"/>
        <end position="368"/>
    </location>
</feature>
<protein>
    <recommendedName>
        <fullName evidence="2">Haemolysin activator HlyB C-terminal domain-containing protein</fullName>
    </recommendedName>
</protein>
<dbReference type="Gene3D" id="2.40.160.50">
    <property type="entry name" value="membrane protein fhac: a member of the omp85/tpsb transporter family"/>
    <property type="match status" value="1"/>
</dbReference>
<organism evidence="3 4">
    <name type="scientific">Marinobacter daqiaonensis</name>
    <dbReference type="NCBI Taxonomy" id="650891"/>
    <lineage>
        <taxon>Bacteria</taxon>
        <taxon>Pseudomonadati</taxon>
        <taxon>Pseudomonadota</taxon>
        <taxon>Gammaproteobacteria</taxon>
        <taxon>Pseudomonadales</taxon>
        <taxon>Marinobacteraceae</taxon>
        <taxon>Marinobacter</taxon>
    </lineage>
</organism>
<name>A0A1I6JBI4_9GAMM</name>
<keyword evidence="4" id="KW-1185">Reference proteome</keyword>
<dbReference type="PANTHER" id="PTHR34597">
    <property type="entry name" value="SLR1661 PROTEIN"/>
    <property type="match status" value="1"/>
</dbReference>
<dbReference type="STRING" id="650891.SAMN05216203_2855"/>
<evidence type="ECO:0000256" key="1">
    <source>
        <dbReference type="SAM" id="SignalP"/>
    </source>
</evidence>
<dbReference type="Proteomes" id="UP000198644">
    <property type="component" value="Unassembled WGS sequence"/>
</dbReference>
<keyword evidence="1" id="KW-0732">Signal</keyword>
<evidence type="ECO:0000259" key="2">
    <source>
        <dbReference type="Pfam" id="PF03865"/>
    </source>
</evidence>
<dbReference type="AlphaFoldDB" id="A0A1I6JBI4"/>
<dbReference type="PANTHER" id="PTHR34597:SF3">
    <property type="entry name" value="OUTER MEMBRANE TRANSPORTER CDIB"/>
    <property type="match status" value="1"/>
</dbReference>
<sequence length="423" mass="46370">MWLTVLALMVSGAVETTAATVVSGQGPHQQRTPGLFQESLHYIRSRPFRTEAEGHATAPGPDFDQTVPTVPVIPLSSAPARKEWVGQKFYLTGEDHGDARTDRVRVGFETDGLPGVSNNLALDYNWSTSQQPGDVTMDMGFSWQLPWHGNHFGIRGRFHEYEDEVVRGGAVKEVGGDRQTLELDLTRNLYSGGPGRLDASVITMDVASRWYENGDRTGESRRSYSLMRLDGHLDTPLPWLGAEGYLDLMVEACVALTQGTDQEACGERLGDFQRYNLAGGLTREWLNLSWGMRGEYQYAPDDLPSWRYLQVGSPGMIHGFGGQALRGRKGGWLRLDSETPSRPLWLPSAIRTSLRFSLLGGWADGLAGNPDSSSHVSAAEVSWRVEGERLAASLMAGTLLDTDGPGIASPETPDVSFNLSWSL</sequence>
<dbReference type="RefSeq" id="WP_092014464.1">
    <property type="nucleotide sequence ID" value="NZ_FOYW01000002.1"/>
</dbReference>
<accession>A0A1I6JBI4</accession>
<proteinExistence type="predicted"/>
<evidence type="ECO:0000313" key="4">
    <source>
        <dbReference type="Proteomes" id="UP000198644"/>
    </source>
</evidence>
<dbReference type="InterPro" id="IPR005565">
    <property type="entry name" value="Hemolysn_activator_HlyB_C"/>
</dbReference>
<evidence type="ECO:0000313" key="3">
    <source>
        <dbReference type="EMBL" id="SFR76274.1"/>
    </source>
</evidence>
<dbReference type="OrthoDB" id="6365842at2"/>
<dbReference type="GO" id="GO:0098046">
    <property type="term" value="C:type V protein secretion system complex"/>
    <property type="evidence" value="ECO:0007669"/>
    <property type="project" value="TreeGrafter"/>
</dbReference>
<reference evidence="3 4" key="1">
    <citation type="submission" date="2016-10" db="EMBL/GenBank/DDBJ databases">
        <authorList>
            <person name="de Groot N.N."/>
        </authorList>
    </citation>
    <scope>NUCLEOTIDE SEQUENCE [LARGE SCALE GENOMIC DNA]</scope>
    <source>
        <strain evidence="3 4">CGMCC 1.9167</strain>
    </source>
</reference>
<dbReference type="EMBL" id="FOYW01000002">
    <property type="protein sequence ID" value="SFR76274.1"/>
    <property type="molecule type" value="Genomic_DNA"/>
</dbReference>
<dbReference type="Pfam" id="PF03865">
    <property type="entry name" value="ShlB"/>
    <property type="match status" value="1"/>
</dbReference>
<dbReference type="GO" id="GO:0008320">
    <property type="term" value="F:protein transmembrane transporter activity"/>
    <property type="evidence" value="ECO:0007669"/>
    <property type="project" value="TreeGrafter"/>
</dbReference>
<feature type="signal peptide" evidence="1">
    <location>
        <begin position="1"/>
        <end position="18"/>
    </location>
</feature>
<dbReference type="InterPro" id="IPR051544">
    <property type="entry name" value="TPS_OM_transporter"/>
</dbReference>
<gene>
    <name evidence="3" type="ORF">SAMN05216203_2855</name>
</gene>